<dbReference type="OrthoDB" id="9812754at2"/>
<comment type="caution">
    <text evidence="2">The sequence shown here is derived from an EMBL/GenBank/DDBJ whole genome shotgun (WGS) entry which is preliminary data.</text>
</comment>
<dbReference type="AlphaFoldDB" id="A0A109K1Q7"/>
<dbReference type="InterPro" id="IPR050744">
    <property type="entry name" value="AI-2_Isomerase_LsrG"/>
</dbReference>
<reference evidence="2 3" key="1">
    <citation type="submission" date="2015-11" db="EMBL/GenBank/DDBJ databases">
        <title>Draft Genome Sequence of the Strain BR 10303 (Bradyrhizobium sp.) isolated from nodules of Centrolobium paraense.</title>
        <authorList>
            <person name="Zelli J.E."/>
            <person name="Simoes-Araujo J.L."/>
            <person name="Barauna A.C."/>
            <person name="Silva K."/>
        </authorList>
    </citation>
    <scope>NUCLEOTIDE SEQUENCE [LARGE SCALE GENOMIC DNA]</scope>
    <source>
        <strain evidence="2 3">BR 10303</strain>
    </source>
</reference>
<evidence type="ECO:0000313" key="3">
    <source>
        <dbReference type="Proteomes" id="UP000057737"/>
    </source>
</evidence>
<gene>
    <name evidence="2" type="ORF">AS156_32855</name>
</gene>
<dbReference type="PANTHER" id="PTHR33336">
    <property type="entry name" value="QUINOL MONOOXYGENASE YGIN-RELATED"/>
    <property type="match status" value="1"/>
</dbReference>
<dbReference type="PANTHER" id="PTHR33336:SF15">
    <property type="entry name" value="ABM DOMAIN-CONTAINING PROTEIN"/>
    <property type="match status" value="1"/>
</dbReference>
<evidence type="ECO:0000313" key="2">
    <source>
        <dbReference type="EMBL" id="KWV59095.1"/>
    </source>
</evidence>
<dbReference type="InterPro" id="IPR011008">
    <property type="entry name" value="Dimeric_a/b-barrel"/>
</dbReference>
<evidence type="ECO:0000259" key="1">
    <source>
        <dbReference type="PROSITE" id="PS51725"/>
    </source>
</evidence>
<keyword evidence="3" id="KW-1185">Reference proteome</keyword>
<accession>A0A109K1Q7</accession>
<dbReference type="Proteomes" id="UP000057737">
    <property type="component" value="Unassembled WGS sequence"/>
</dbReference>
<dbReference type="PROSITE" id="PS51725">
    <property type="entry name" value="ABM"/>
    <property type="match status" value="1"/>
</dbReference>
<name>A0A109K1Q7_9BRAD</name>
<sequence length="112" mass="12449">MKHYAMSTRTISDAVNTGGLLVVAEWEAKEGQADKVAAILDSFLPEAQKDPGAKLFLIGRGKDNPAQFLFYELFQDEAALKAHQDSDYFKTYIAGQALPLLAKRERAQYVLI</sequence>
<protein>
    <recommendedName>
        <fullName evidence="1">ABM domain-containing protein</fullName>
    </recommendedName>
</protein>
<dbReference type="Gene3D" id="3.30.70.100">
    <property type="match status" value="1"/>
</dbReference>
<proteinExistence type="predicted"/>
<dbReference type="SUPFAM" id="SSF54909">
    <property type="entry name" value="Dimeric alpha+beta barrel"/>
    <property type="match status" value="1"/>
</dbReference>
<organism evidence="2 3">
    <name type="scientific">Bradyrhizobium macuxiense</name>
    <dbReference type="NCBI Taxonomy" id="1755647"/>
    <lineage>
        <taxon>Bacteria</taxon>
        <taxon>Pseudomonadati</taxon>
        <taxon>Pseudomonadota</taxon>
        <taxon>Alphaproteobacteria</taxon>
        <taxon>Hyphomicrobiales</taxon>
        <taxon>Nitrobacteraceae</taxon>
        <taxon>Bradyrhizobium</taxon>
    </lineage>
</organism>
<dbReference type="Pfam" id="PF03992">
    <property type="entry name" value="ABM"/>
    <property type="match status" value="1"/>
</dbReference>
<dbReference type="EMBL" id="LNCU01000034">
    <property type="protein sequence ID" value="KWV59095.1"/>
    <property type="molecule type" value="Genomic_DNA"/>
</dbReference>
<feature type="domain" description="ABM" evidence="1">
    <location>
        <begin position="20"/>
        <end position="109"/>
    </location>
</feature>
<dbReference type="GO" id="GO:0003824">
    <property type="term" value="F:catalytic activity"/>
    <property type="evidence" value="ECO:0007669"/>
    <property type="project" value="TreeGrafter"/>
</dbReference>
<dbReference type="InterPro" id="IPR007138">
    <property type="entry name" value="ABM_dom"/>
</dbReference>